<dbReference type="Proteomes" id="UP001143856">
    <property type="component" value="Unassembled WGS sequence"/>
</dbReference>
<dbReference type="EMBL" id="JAPDGR010000270">
    <property type="protein sequence ID" value="KAJ2992411.1"/>
    <property type="molecule type" value="Genomic_DNA"/>
</dbReference>
<evidence type="ECO:0000313" key="1">
    <source>
        <dbReference type="EMBL" id="KAJ2992411.1"/>
    </source>
</evidence>
<evidence type="ECO:0000313" key="2">
    <source>
        <dbReference type="Proteomes" id="UP001143856"/>
    </source>
</evidence>
<sequence>MMGDIYADARTVLIWLGPGDDSTPRVFRRFRVIDHLYQWVDAGTVTRNVALPILKRLHFSPEGAVHSFSYSLMSVLTLMVTVNSKNWKKYGEGLRSLFRHPWFVRAWTMQEVAFARECFLLCGSVRIRWDVFMGGLRGIDNTIFENEVVRELITCRSVARTYLTNYPRVSPLRRRDIQPELRLLYDRLDDMWLESIGYLKSTLPQDRIYGLYSVFKTTGLELPNVDYQKSIAGVYGDITKAFIGARDLSILLFSIRPRGFDDLPTWTPDWDRFRTEEGSIEPIETTIIYSQVDAFRASGDSITRTPDFYPPGELKVRGVIVGSAQSIIFSSTREPPTLGPDEAKLWGFTQACRDWCQESNSSQHHELYGDEENCIEARLCTLVFHEVFEGFRRIVDEEHAKTLREDFDMWWDVLKYPNCEILAAGDVESASGSDPATSPLEIILAALDPLETDASTDSDSDSVTEDSRDLLSQASLFHHEYCLELADWVFLSLDTGHIGRAYFNSREGDHVALLAGLKVPYLLRKVAPGRYQAVAPAYIHGMMDGNFWPENESDVEDFVLV</sequence>
<comment type="caution">
    <text evidence="1">The sequence shown here is derived from an EMBL/GenBank/DDBJ whole genome shotgun (WGS) entry which is preliminary data.</text>
</comment>
<proteinExistence type="predicted"/>
<gene>
    <name evidence="1" type="ORF">NUW58_g2182</name>
</gene>
<keyword evidence="2" id="KW-1185">Reference proteome</keyword>
<organism evidence="1 2">
    <name type="scientific">Xylaria curta</name>
    <dbReference type="NCBI Taxonomy" id="42375"/>
    <lineage>
        <taxon>Eukaryota</taxon>
        <taxon>Fungi</taxon>
        <taxon>Dikarya</taxon>
        <taxon>Ascomycota</taxon>
        <taxon>Pezizomycotina</taxon>
        <taxon>Sordariomycetes</taxon>
        <taxon>Xylariomycetidae</taxon>
        <taxon>Xylariales</taxon>
        <taxon>Xylariaceae</taxon>
        <taxon>Xylaria</taxon>
    </lineage>
</organism>
<name>A0ACC1PJD8_9PEZI</name>
<reference evidence="1" key="1">
    <citation type="submission" date="2022-10" db="EMBL/GenBank/DDBJ databases">
        <title>Genome Sequence of Xylaria curta.</title>
        <authorList>
            <person name="Buettner E."/>
        </authorList>
    </citation>
    <scope>NUCLEOTIDE SEQUENCE</scope>
    <source>
        <strain evidence="1">Babe10</strain>
    </source>
</reference>
<protein>
    <submittedName>
        <fullName evidence="1">Uncharacterized protein</fullName>
    </submittedName>
</protein>
<accession>A0ACC1PJD8</accession>